<dbReference type="AlphaFoldDB" id="A0A0P6VW25"/>
<dbReference type="InterPro" id="IPR038770">
    <property type="entry name" value="Na+/solute_symporter_sf"/>
</dbReference>
<evidence type="ECO:0000313" key="10">
    <source>
        <dbReference type="Proteomes" id="UP000048984"/>
    </source>
</evidence>
<feature type="transmembrane region" description="Helical" evidence="8">
    <location>
        <begin position="6"/>
        <end position="24"/>
    </location>
</feature>
<keyword evidence="7 8" id="KW-0472">Membrane</keyword>
<dbReference type="Pfam" id="PF03547">
    <property type="entry name" value="Mem_trans"/>
    <property type="match status" value="1"/>
</dbReference>
<feature type="transmembrane region" description="Helical" evidence="8">
    <location>
        <begin position="199"/>
        <end position="217"/>
    </location>
</feature>
<sequence length="321" mass="34314">MNEVLTLALPFFGLIFIGYACGLIKKIPDEGLAWLNFYIIYVSLPALFFQLLSKTPIEQLANWAYVAGTSFATAAVLALGLVVGLIATRGNLREATIVAVGSAYSNIGYMGPGLTLAALGPAATVPTALIFCFDTVVLFTLIPLLMALGGENRERAGAMAVSILKGIFLHPFVIATMVGVGAAAIGFRPPVFIDKILNYLMGSSAPCALFALGVTVAQRPIRRVPHEIGFMLAIKLLLHPVLVFVVLNWIGGFDRVWVMTATLMASLPPALNVFVIARQYNVYVERASSTVLIGTVVSVVTVTGMLYLISHDLLPLALFGR</sequence>
<organism evidence="9 10">
    <name type="scientific">Prosthecodimorpha hirschii</name>
    <dbReference type="NCBI Taxonomy" id="665126"/>
    <lineage>
        <taxon>Bacteria</taxon>
        <taxon>Pseudomonadati</taxon>
        <taxon>Pseudomonadota</taxon>
        <taxon>Alphaproteobacteria</taxon>
        <taxon>Hyphomicrobiales</taxon>
        <taxon>Ancalomicrobiaceae</taxon>
        <taxon>Prosthecodimorpha</taxon>
    </lineage>
</organism>
<feature type="transmembrane region" description="Helical" evidence="8">
    <location>
        <begin position="289"/>
        <end position="309"/>
    </location>
</feature>
<feature type="transmembrane region" description="Helical" evidence="8">
    <location>
        <begin position="167"/>
        <end position="187"/>
    </location>
</feature>
<accession>A0A0P6VW25</accession>
<name>A0A0P6VW25_9HYPH</name>
<evidence type="ECO:0000256" key="7">
    <source>
        <dbReference type="ARBA" id="ARBA00023136"/>
    </source>
</evidence>
<keyword evidence="4" id="KW-1003">Cell membrane</keyword>
<evidence type="ECO:0000256" key="3">
    <source>
        <dbReference type="ARBA" id="ARBA00022448"/>
    </source>
</evidence>
<dbReference type="PANTHER" id="PTHR36838:SF3">
    <property type="entry name" value="TRANSPORTER AUXIN EFFLUX CARRIER EC FAMILY"/>
    <property type="match status" value="1"/>
</dbReference>
<dbReference type="Gene3D" id="1.20.1530.20">
    <property type="match status" value="1"/>
</dbReference>
<reference evidence="9 10" key="2">
    <citation type="submission" date="2015-10" db="EMBL/GenBank/DDBJ databases">
        <title>Draft Genome Sequence of Prosthecomicrobium hirschii ATCC 27832.</title>
        <authorList>
            <person name="Daniel J."/>
            <person name="Givan S.A."/>
            <person name="Brun Y.V."/>
            <person name="Brown P.J."/>
        </authorList>
    </citation>
    <scope>NUCLEOTIDE SEQUENCE [LARGE SCALE GENOMIC DNA]</scope>
    <source>
        <strain evidence="9 10">16</strain>
    </source>
</reference>
<feature type="transmembrane region" description="Helical" evidence="8">
    <location>
        <begin position="31"/>
        <end position="51"/>
    </location>
</feature>
<comment type="subcellular location">
    <subcellularLocation>
        <location evidence="1">Cell membrane</location>
        <topology evidence="1">Multi-pass membrane protein</topology>
    </subcellularLocation>
</comment>
<comment type="similarity">
    <text evidence="2">Belongs to the auxin efflux carrier (TC 2.A.69) family.</text>
</comment>
<evidence type="ECO:0000256" key="5">
    <source>
        <dbReference type="ARBA" id="ARBA00022692"/>
    </source>
</evidence>
<keyword evidence="3" id="KW-0813">Transport</keyword>
<feature type="transmembrane region" description="Helical" evidence="8">
    <location>
        <begin position="256"/>
        <end position="277"/>
    </location>
</feature>
<evidence type="ECO:0000256" key="4">
    <source>
        <dbReference type="ARBA" id="ARBA00022475"/>
    </source>
</evidence>
<feature type="transmembrane region" description="Helical" evidence="8">
    <location>
        <begin position="63"/>
        <end position="85"/>
    </location>
</feature>
<protein>
    <submittedName>
        <fullName evidence="9">Malonate transporter</fullName>
    </submittedName>
</protein>
<keyword evidence="10" id="KW-1185">Reference proteome</keyword>
<dbReference type="STRING" id="665126.ABB55_26095"/>
<keyword evidence="5 8" id="KW-0812">Transmembrane</keyword>
<dbReference type="PANTHER" id="PTHR36838">
    <property type="entry name" value="AUXIN EFFLUX CARRIER FAMILY PROTEIN"/>
    <property type="match status" value="1"/>
</dbReference>
<evidence type="ECO:0000256" key="1">
    <source>
        <dbReference type="ARBA" id="ARBA00004651"/>
    </source>
</evidence>
<evidence type="ECO:0000256" key="2">
    <source>
        <dbReference type="ARBA" id="ARBA00010145"/>
    </source>
</evidence>
<proteinExistence type="inferred from homology"/>
<feature type="transmembrane region" description="Helical" evidence="8">
    <location>
        <begin position="229"/>
        <end position="250"/>
    </location>
</feature>
<keyword evidence="6 8" id="KW-1133">Transmembrane helix</keyword>
<feature type="transmembrane region" description="Helical" evidence="8">
    <location>
        <begin position="125"/>
        <end position="146"/>
    </location>
</feature>
<evidence type="ECO:0000313" key="9">
    <source>
        <dbReference type="EMBL" id="KPL55277.1"/>
    </source>
</evidence>
<dbReference type="GO" id="GO:0005886">
    <property type="term" value="C:plasma membrane"/>
    <property type="evidence" value="ECO:0007669"/>
    <property type="project" value="UniProtKB-SubCell"/>
</dbReference>
<evidence type="ECO:0000256" key="8">
    <source>
        <dbReference type="SAM" id="Phobius"/>
    </source>
</evidence>
<evidence type="ECO:0000256" key="6">
    <source>
        <dbReference type="ARBA" id="ARBA00022989"/>
    </source>
</evidence>
<comment type="caution">
    <text evidence="9">The sequence shown here is derived from an EMBL/GenBank/DDBJ whole genome shotgun (WGS) entry which is preliminary data.</text>
</comment>
<dbReference type="Proteomes" id="UP000048984">
    <property type="component" value="Unassembled WGS sequence"/>
</dbReference>
<dbReference type="RefSeq" id="WP_054361443.1">
    <property type="nucleotide sequence ID" value="NZ_LJYW01000001.1"/>
</dbReference>
<feature type="transmembrane region" description="Helical" evidence="8">
    <location>
        <begin position="97"/>
        <end position="119"/>
    </location>
</feature>
<dbReference type="GO" id="GO:0055085">
    <property type="term" value="P:transmembrane transport"/>
    <property type="evidence" value="ECO:0007669"/>
    <property type="project" value="InterPro"/>
</dbReference>
<gene>
    <name evidence="9" type="ORF">ABB55_26095</name>
</gene>
<reference evidence="9 10" key="1">
    <citation type="submission" date="2015-09" db="EMBL/GenBank/DDBJ databases">
        <authorList>
            <person name="Jackson K.R."/>
            <person name="Lunt B.L."/>
            <person name="Fisher J.N.B."/>
            <person name="Gardner A.V."/>
            <person name="Bailey M.E."/>
            <person name="Deus L.M."/>
            <person name="Earl A.S."/>
            <person name="Gibby P.D."/>
            <person name="Hartmann K.A."/>
            <person name="Liu J.E."/>
            <person name="Manci A.M."/>
            <person name="Nielsen D.A."/>
            <person name="Solomon M.B."/>
            <person name="Breakwell D.P."/>
            <person name="Burnett S.H."/>
            <person name="Grose J.H."/>
        </authorList>
    </citation>
    <scope>NUCLEOTIDE SEQUENCE [LARGE SCALE GENOMIC DNA]</scope>
    <source>
        <strain evidence="9 10">16</strain>
    </source>
</reference>
<dbReference type="EMBL" id="LJYW01000001">
    <property type="protein sequence ID" value="KPL55277.1"/>
    <property type="molecule type" value="Genomic_DNA"/>
</dbReference>
<dbReference type="InterPro" id="IPR004776">
    <property type="entry name" value="Mem_transp_PIN-like"/>
</dbReference>